<dbReference type="InParanoid" id="A0A0V0QCU7"/>
<dbReference type="GO" id="GO:0009395">
    <property type="term" value="P:phospholipid catabolic process"/>
    <property type="evidence" value="ECO:0007669"/>
    <property type="project" value="TreeGrafter"/>
</dbReference>
<accession>A0A0V0QCU7</accession>
<dbReference type="OrthoDB" id="5135119at2759"/>
<dbReference type="OMA" id="YNISWAY"/>
<dbReference type="InterPro" id="IPR007312">
    <property type="entry name" value="Phosphoesterase"/>
</dbReference>
<organism evidence="4 5">
    <name type="scientific">Pseudocohnilembus persalinus</name>
    <name type="common">Ciliate</name>
    <dbReference type="NCBI Taxonomy" id="266149"/>
    <lineage>
        <taxon>Eukaryota</taxon>
        <taxon>Sar</taxon>
        <taxon>Alveolata</taxon>
        <taxon>Ciliophora</taxon>
        <taxon>Intramacronucleata</taxon>
        <taxon>Oligohymenophorea</taxon>
        <taxon>Scuticociliatia</taxon>
        <taxon>Philasterida</taxon>
        <taxon>Pseudocohnilembidae</taxon>
        <taxon>Pseudocohnilembus</taxon>
    </lineage>
</organism>
<name>A0A0V0QCU7_PSEPJ</name>
<keyword evidence="3" id="KW-0732">Signal</keyword>
<evidence type="ECO:0008006" key="6">
    <source>
        <dbReference type="Google" id="ProtNLM"/>
    </source>
</evidence>
<sequence>MKINLSNKVFIIIVIILGFFQLTQQRENPIQHVIHLGMENHSFDVMFGFLEGIGELNEKKYCNTYDGQEYCTRKGADYQTTPDPPHSYTATGQEEFGTTKVPKDNSQTPDNSGFAETYKKLTGGNPQNVFDCYSEEQVPIMSTLAKNFKVCDRWFSSLPSCTIPNKLFYHAATSNGVLVNPRPSLSTLLNYPIVADTIEENMAKDGLTAEVHWMDWNEAWGISPMNLKQEFSVYDKNFTKFYSQLENGNLCNYTHLIPSIFWSNLGEGLTEEEDWEKGPNSQHPSEDIRNGELLIKRVYEALRKSEYWEKSVLIISYDESGGFYDHVPSPGNVSNPNPDKWKNSFGFEFTRLGGRIPALVISPWIGHEVDHTQYEHASLPHTLKEIFNLSSDYLTVRDKEANPLFTVDQLLEQPRQDCPLTLPEIPSMEKDKIRFIKEYKLQGSQKDMCLLIGQMLLSKGYFDAEFLDTIIEKQLENLEQVKQFLSEGQVILGLREAEEGFLFQFLEGYQEFRKEEEEMKVIFE</sequence>
<evidence type="ECO:0000313" key="4">
    <source>
        <dbReference type="EMBL" id="KRW99876.1"/>
    </source>
</evidence>
<feature type="signal peptide" evidence="3">
    <location>
        <begin position="1"/>
        <end position="25"/>
    </location>
</feature>
<feature type="region of interest" description="Disordered" evidence="2">
    <location>
        <begin position="81"/>
        <end position="111"/>
    </location>
</feature>
<protein>
    <recommendedName>
        <fullName evidence="6">Phosphoesterase</fullName>
    </recommendedName>
</protein>
<dbReference type="AlphaFoldDB" id="A0A0V0QCU7"/>
<evidence type="ECO:0000256" key="2">
    <source>
        <dbReference type="SAM" id="MobiDB-lite"/>
    </source>
</evidence>
<dbReference type="GO" id="GO:0042578">
    <property type="term" value="F:phosphoric ester hydrolase activity"/>
    <property type="evidence" value="ECO:0007669"/>
    <property type="project" value="UniProtKB-ARBA"/>
</dbReference>
<evidence type="ECO:0000256" key="1">
    <source>
        <dbReference type="ARBA" id="ARBA00022801"/>
    </source>
</evidence>
<evidence type="ECO:0000256" key="3">
    <source>
        <dbReference type="SAM" id="SignalP"/>
    </source>
</evidence>
<dbReference type="Gene3D" id="3.40.720.10">
    <property type="entry name" value="Alkaline Phosphatase, subunit A"/>
    <property type="match status" value="2"/>
</dbReference>
<comment type="caution">
    <text evidence="4">The sequence shown here is derived from an EMBL/GenBank/DDBJ whole genome shotgun (WGS) entry which is preliminary data.</text>
</comment>
<reference evidence="4 5" key="1">
    <citation type="journal article" date="2015" name="Sci. Rep.">
        <title>Genome of the facultative scuticociliatosis pathogen Pseudocohnilembus persalinus provides insight into its virulence through horizontal gene transfer.</title>
        <authorList>
            <person name="Xiong J."/>
            <person name="Wang G."/>
            <person name="Cheng J."/>
            <person name="Tian M."/>
            <person name="Pan X."/>
            <person name="Warren A."/>
            <person name="Jiang C."/>
            <person name="Yuan D."/>
            <person name="Miao W."/>
        </authorList>
    </citation>
    <scope>NUCLEOTIDE SEQUENCE [LARGE SCALE GENOMIC DNA]</scope>
    <source>
        <strain evidence="4">36N120E</strain>
    </source>
</reference>
<dbReference type="PANTHER" id="PTHR31956:SF1">
    <property type="entry name" value="NON-SPECIFIC PHOSPHOLIPASE C1"/>
    <property type="match status" value="1"/>
</dbReference>
<gene>
    <name evidence="4" type="ORF">PPERSA_10995</name>
</gene>
<feature type="chain" id="PRO_5006867399" description="Phosphoesterase" evidence="3">
    <location>
        <begin position="26"/>
        <end position="524"/>
    </location>
</feature>
<dbReference type="Proteomes" id="UP000054937">
    <property type="component" value="Unassembled WGS sequence"/>
</dbReference>
<evidence type="ECO:0000313" key="5">
    <source>
        <dbReference type="Proteomes" id="UP000054937"/>
    </source>
</evidence>
<keyword evidence="5" id="KW-1185">Reference proteome</keyword>
<dbReference type="Pfam" id="PF04185">
    <property type="entry name" value="Phosphoesterase"/>
    <property type="match status" value="1"/>
</dbReference>
<dbReference type="EMBL" id="LDAU01000203">
    <property type="protein sequence ID" value="KRW99876.1"/>
    <property type="molecule type" value="Genomic_DNA"/>
</dbReference>
<keyword evidence="1" id="KW-0378">Hydrolase</keyword>
<dbReference type="PANTHER" id="PTHR31956">
    <property type="entry name" value="NON-SPECIFIC PHOSPHOLIPASE C4-RELATED"/>
    <property type="match status" value="1"/>
</dbReference>
<proteinExistence type="predicted"/>
<dbReference type="InterPro" id="IPR017850">
    <property type="entry name" value="Alkaline_phosphatase_core_sf"/>
</dbReference>